<gene>
    <name evidence="1" type="ORF">HPB47_027222</name>
</gene>
<proteinExistence type="predicted"/>
<comment type="caution">
    <text evidence="1">The sequence shown here is derived from an EMBL/GenBank/DDBJ whole genome shotgun (WGS) entry which is preliminary data.</text>
</comment>
<protein>
    <submittedName>
        <fullName evidence="1">Uncharacterized protein</fullName>
    </submittedName>
</protein>
<dbReference type="EMBL" id="JABSTQ010009817">
    <property type="protein sequence ID" value="KAG0425623.1"/>
    <property type="molecule type" value="Genomic_DNA"/>
</dbReference>
<keyword evidence="2" id="KW-1185">Reference proteome</keyword>
<dbReference type="Proteomes" id="UP000805193">
    <property type="component" value="Unassembled WGS sequence"/>
</dbReference>
<organism evidence="1 2">
    <name type="scientific">Ixodes persulcatus</name>
    <name type="common">Taiga tick</name>
    <dbReference type="NCBI Taxonomy" id="34615"/>
    <lineage>
        <taxon>Eukaryota</taxon>
        <taxon>Metazoa</taxon>
        <taxon>Ecdysozoa</taxon>
        <taxon>Arthropoda</taxon>
        <taxon>Chelicerata</taxon>
        <taxon>Arachnida</taxon>
        <taxon>Acari</taxon>
        <taxon>Parasitiformes</taxon>
        <taxon>Ixodida</taxon>
        <taxon>Ixodoidea</taxon>
        <taxon>Ixodidae</taxon>
        <taxon>Ixodinae</taxon>
        <taxon>Ixodes</taxon>
    </lineage>
</organism>
<evidence type="ECO:0000313" key="2">
    <source>
        <dbReference type="Proteomes" id="UP000805193"/>
    </source>
</evidence>
<reference evidence="1 2" key="1">
    <citation type="journal article" date="2020" name="Cell">
        <title>Large-Scale Comparative Analyses of Tick Genomes Elucidate Their Genetic Diversity and Vector Capacities.</title>
        <authorList>
            <consortium name="Tick Genome and Microbiome Consortium (TIGMIC)"/>
            <person name="Jia N."/>
            <person name="Wang J."/>
            <person name="Shi W."/>
            <person name="Du L."/>
            <person name="Sun Y."/>
            <person name="Zhan W."/>
            <person name="Jiang J.F."/>
            <person name="Wang Q."/>
            <person name="Zhang B."/>
            <person name="Ji P."/>
            <person name="Bell-Sakyi L."/>
            <person name="Cui X.M."/>
            <person name="Yuan T.T."/>
            <person name="Jiang B.G."/>
            <person name="Yang W.F."/>
            <person name="Lam T.T."/>
            <person name="Chang Q.C."/>
            <person name="Ding S.J."/>
            <person name="Wang X.J."/>
            <person name="Zhu J.G."/>
            <person name="Ruan X.D."/>
            <person name="Zhao L."/>
            <person name="Wei J.T."/>
            <person name="Ye R.Z."/>
            <person name="Que T.C."/>
            <person name="Du C.H."/>
            <person name="Zhou Y.H."/>
            <person name="Cheng J.X."/>
            <person name="Dai P.F."/>
            <person name="Guo W.B."/>
            <person name="Han X.H."/>
            <person name="Huang E.J."/>
            <person name="Li L.F."/>
            <person name="Wei W."/>
            <person name="Gao Y.C."/>
            <person name="Liu J.Z."/>
            <person name="Shao H.Z."/>
            <person name="Wang X."/>
            <person name="Wang C.C."/>
            <person name="Yang T.C."/>
            <person name="Huo Q.B."/>
            <person name="Li W."/>
            <person name="Chen H.Y."/>
            <person name="Chen S.E."/>
            <person name="Zhou L.G."/>
            <person name="Ni X.B."/>
            <person name="Tian J.H."/>
            <person name="Sheng Y."/>
            <person name="Liu T."/>
            <person name="Pan Y.S."/>
            <person name="Xia L.Y."/>
            <person name="Li J."/>
            <person name="Zhao F."/>
            <person name="Cao W.C."/>
        </authorList>
    </citation>
    <scope>NUCLEOTIDE SEQUENCE [LARGE SCALE GENOMIC DNA]</scope>
    <source>
        <strain evidence="1">Iper-2018</strain>
    </source>
</reference>
<sequence>MDTDTSDQQLMLPSTKDEPPWTRVGPSAKEQTAITIITRLHPQLDLRQTDTQDLGLQILTAARLTRLERGDTYIKVRRQQNLIAIDTYRAGAAEKLLAVAEIDFKNSRLHLNSYRAVPSSQARGVIHGIPPSDADGQLRETVELEQGKLLAVQRLGSSNTILLTVDSPTLPRYAFVNRVAYRIHLHKPKACQCTHCLLLGHRIDDCPNKALYTPCATCGQHFPPDTDPARMDHSCTPTCANCQGSHNSTDPLCPARREADHRRQEATNARRKSHLNPGQSSMKHAKPSLAPLHTPPTNGSSVWTSNRFTPLQDIEYEQHFPALPPRPAPQPERDHTQLPQQQRPGHAGAPPPRPPRPAPRHTMGEQEDTIQQGLNIICAYTKKLGLSCSPEKTEYIVVVTGQLRYTEPARQQICLHLNGKPVPRPRYLRVLGFWLQDDGKWNVWLSRLHTQLNNIYHVLQRIARSNQGFREDQLRRVTEALVYSRVLPIPRNMNPERNLDRRADRADRISRNTPSPSSTTTYYVDASFSYPRATTAAVIHPTYSHIFYNSHINIKSSTYAETLAIAETITIPTQPTNKILIRTDSQAACRAFRDVTLPHEIFDDLQEFLTNNIALEVTLQWVPGHSGIQGNEAAQALACDELPGPPCAGKAPYGVKLKPLPSPHRISFTITNPSLGDPSAPTAGDSQIPLMFYGTLTLLHPHQQPDPLILPYQRALVDHVQATVKRPDHQSLQRLSQVASVNGPLRKATPRSEKILLLLPSSCLPKAAIARAAMRTERLPNDAVLGRSHFARERVELSGHEGRADWPARSQSWLVSTSPFSRYLRRLRCAAPAHSRRLTHRRNCHIFPLFSDITWVAPCLAFGHLRWSLEAAFRCRPGWKKAAVKSGKIIKSKWEQLAGRGK</sequence>
<evidence type="ECO:0000313" key="1">
    <source>
        <dbReference type="EMBL" id="KAG0425623.1"/>
    </source>
</evidence>
<accession>A0AC60PWG3</accession>
<name>A0AC60PWG3_IXOPE</name>